<organism evidence="1 2">
    <name type="scientific">Novosphingobium umbonatum</name>
    <dbReference type="NCBI Taxonomy" id="1908524"/>
    <lineage>
        <taxon>Bacteria</taxon>
        <taxon>Pseudomonadati</taxon>
        <taxon>Pseudomonadota</taxon>
        <taxon>Alphaproteobacteria</taxon>
        <taxon>Sphingomonadales</taxon>
        <taxon>Sphingomonadaceae</taxon>
        <taxon>Novosphingobium</taxon>
    </lineage>
</organism>
<protein>
    <submittedName>
        <fullName evidence="1">Uncharacterized protein</fullName>
    </submittedName>
</protein>
<dbReference type="RefSeq" id="WP_127712034.1">
    <property type="nucleotide sequence ID" value="NZ_SACO01000026.1"/>
</dbReference>
<dbReference type="OrthoDB" id="9907893at2"/>
<reference evidence="1 2" key="1">
    <citation type="submission" date="2019-01" db="EMBL/GenBank/DDBJ databases">
        <authorList>
            <person name="Chen W.-M."/>
        </authorList>
    </citation>
    <scope>NUCLEOTIDE SEQUENCE [LARGE SCALE GENOMIC DNA]</scope>
    <source>
        <strain evidence="1 2">FSY-9</strain>
    </source>
</reference>
<proteinExistence type="predicted"/>
<name>A0A3S2Y508_9SPHN</name>
<dbReference type="Proteomes" id="UP000282837">
    <property type="component" value="Unassembled WGS sequence"/>
</dbReference>
<gene>
    <name evidence="1" type="ORF">EOE18_17800</name>
</gene>
<evidence type="ECO:0000313" key="2">
    <source>
        <dbReference type="Proteomes" id="UP000282837"/>
    </source>
</evidence>
<dbReference type="EMBL" id="SACO01000026">
    <property type="protein sequence ID" value="RVU02190.1"/>
    <property type="molecule type" value="Genomic_DNA"/>
</dbReference>
<dbReference type="AlphaFoldDB" id="A0A3S2Y508"/>
<keyword evidence="2" id="KW-1185">Reference proteome</keyword>
<evidence type="ECO:0000313" key="1">
    <source>
        <dbReference type="EMBL" id="RVU02190.1"/>
    </source>
</evidence>
<comment type="caution">
    <text evidence="1">The sequence shown here is derived from an EMBL/GenBank/DDBJ whole genome shotgun (WGS) entry which is preliminary data.</text>
</comment>
<sequence length="204" mass="22690">MNWKWSALPLCFALGLVTIHRLKSTSEYQVDGRHFQIPRDRIFNARIPWLPAPSQSSFTYILDFAADPNLIPPHRILVQSRHDVCGRGQAQMITVACGDEVAAISSFLNFRKSYPIPNYPMEWDYYASAPATASRSESDGIQVASCSPISPNPARAKGTAICTTVWNVDGLVLTLGFEEHELPEIGAMRNRAAAMLLSWKVRSP</sequence>
<accession>A0A3S2Y508</accession>